<evidence type="ECO:0000313" key="2">
    <source>
        <dbReference type="Proteomes" id="UP000272771"/>
    </source>
</evidence>
<gene>
    <name evidence="1" type="ORF">NCTC12742_00187</name>
</gene>
<organism evidence="1 2">
    <name type="scientific">Neisseria weaveri</name>
    <dbReference type="NCBI Taxonomy" id="28091"/>
    <lineage>
        <taxon>Bacteria</taxon>
        <taxon>Pseudomonadati</taxon>
        <taxon>Pseudomonadota</taxon>
        <taxon>Betaproteobacteria</taxon>
        <taxon>Neisseriales</taxon>
        <taxon>Neisseriaceae</taxon>
        <taxon>Neisseria</taxon>
    </lineage>
</organism>
<evidence type="ECO:0000313" key="1">
    <source>
        <dbReference type="EMBL" id="VEJ49415.1"/>
    </source>
</evidence>
<dbReference type="STRING" id="28091.SAMEA3174300_00873"/>
<dbReference type="RefSeq" id="WP_231987952.1">
    <property type="nucleotide sequence ID" value="NZ_CAUJRG010000003.1"/>
</dbReference>
<dbReference type="EMBL" id="LR134533">
    <property type="protein sequence ID" value="VEJ49415.1"/>
    <property type="molecule type" value="Genomic_DNA"/>
</dbReference>
<keyword evidence="2" id="KW-1185">Reference proteome</keyword>
<name>A0A3S4Z658_9NEIS</name>
<sequence>MTKMTVKEQRELLQLQARLVRLKISTEHLRAKKQAEQSGNITNMLSLSNFSLPDNVLLKVLALPLSWKNRALLGTGWFLFQRFLKK</sequence>
<protein>
    <submittedName>
        <fullName evidence="1">Uncharacterized protein</fullName>
    </submittedName>
</protein>
<dbReference type="AlphaFoldDB" id="A0A3S4Z658"/>
<dbReference type="KEGG" id="nwe:SAMEA3174300_0873"/>
<dbReference type="Proteomes" id="UP000272771">
    <property type="component" value="Chromosome"/>
</dbReference>
<reference evidence="1 2" key="1">
    <citation type="submission" date="2018-12" db="EMBL/GenBank/DDBJ databases">
        <authorList>
            <consortium name="Pathogen Informatics"/>
        </authorList>
    </citation>
    <scope>NUCLEOTIDE SEQUENCE [LARGE SCALE GENOMIC DNA]</scope>
    <source>
        <strain evidence="1 2">NCTC12742</strain>
    </source>
</reference>
<proteinExistence type="predicted"/>
<accession>A0A3S4Z658</accession>